<protein>
    <submittedName>
        <fullName evidence="1">Uncharacterized protein</fullName>
    </submittedName>
</protein>
<dbReference type="EMBL" id="PYDT01000002">
    <property type="protein sequence ID" value="THU68423.1"/>
    <property type="molecule type" value="Genomic_DNA"/>
</dbReference>
<sequence length="75" mass="8688">MNRFSRWDHENPLLPPFEAVGDCRSLPGKPLQREGGLEMQLRSSSIYEYQIPREKSRGGMKAFHQQEITLTVKDV</sequence>
<evidence type="ECO:0000313" key="2">
    <source>
        <dbReference type="Proteomes" id="UP000317650"/>
    </source>
</evidence>
<comment type="caution">
    <text evidence="1">The sequence shown here is derived from an EMBL/GenBank/DDBJ whole genome shotgun (WGS) entry which is preliminary data.</text>
</comment>
<gene>
    <name evidence="1" type="ORF">C4D60_Mb08t03740</name>
</gene>
<evidence type="ECO:0000313" key="1">
    <source>
        <dbReference type="EMBL" id="THU68423.1"/>
    </source>
</evidence>
<dbReference type="Proteomes" id="UP000317650">
    <property type="component" value="Chromosome 8"/>
</dbReference>
<reference evidence="1 2" key="1">
    <citation type="journal article" date="2019" name="Nat. Plants">
        <title>Genome sequencing of Musa balbisiana reveals subgenome evolution and function divergence in polyploid bananas.</title>
        <authorList>
            <person name="Yao X."/>
        </authorList>
    </citation>
    <scope>NUCLEOTIDE SEQUENCE [LARGE SCALE GENOMIC DNA]</scope>
    <source>
        <strain evidence="2">cv. DH-PKW</strain>
        <tissue evidence="1">Leaves</tissue>
    </source>
</reference>
<organism evidence="1 2">
    <name type="scientific">Musa balbisiana</name>
    <name type="common">Banana</name>
    <dbReference type="NCBI Taxonomy" id="52838"/>
    <lineage>
        <taxon>Eukaryota</taxon>
        <taxon>Viridiplantae</taxon>
        <taxon>Streptophyta</taxon>
        <taxon>Embryophyta</taxon>
        <taxon>Tracheophyta</taxon>
        <taxon>Spermatophyta</taxon>
        <taxon>Magnoliopsida</taxon>
        <taxon>Liliopsida</taxon>
        <taxon>Zingiberales</taxon>
        <taxon>Musaceae</taxon>
        <taxon>Musa</taxon>
    </lineage>
</organism>
<proteinExistence type="predicted"/>
<name>A0A4S8K181_MUSBA</name>
<accession>A0A4S8K181</accession>
<dbReference type="AlphaFoldDB" id="A0A4S8K181"/>
<keyword evidence="2" id="KW-1185">Reference proteome</keyword>